<evidence type="ECO:0000256" key="9">
    <source>
        <dbReference type="SAM" id="MobiDB-lite"/>
    </source>
</evidence>
<protein>
    <recommendedName>
        <fullName evidence="8">MLO-like protein</fullName>
    </recommendedName>
</protein>
<comment type="function">
    <text evidence="8">May be involved in modulation of pathogen defense and leaf cell death.</text>
</comment>
<dbReference type="AlphaFoldDB" id="A0A7J7L0M6"/>
<dbReference type="GO" id="GO:0006952">
    <property type="term" value="P:defense response"/>
    <property type="evidence" value="ECO:0007669"/>
    <property type="project" value="UniProtKB-KW"/>
</dbReference>
<evidence type="ECO:0000256" key="1">
    <source>
        <dbReference type="ARBA" id="ARBA00004141"/>
    </source>
</evidence>
<evidence type="ECO:0000313" key="11">
    <source>
        <dbReference type="EMBL" id="KAF6136153.1"/>
    </source>
</evidence>
<keyword evidence="7 8" id="KW-0568">Pathogenesis-related protein</keyword>
<keyword evidence="5 8" id="KW-1133">Transmembrane helix</keyword>
<dbReference type="EMBL" id="JACGCM010002755">
    <property type="protein sequence ID" value="KAF6136153.1"/>
    <property type="molecule type" value="Genomic_DNA"/>
</dbReference>
<dbReference type="PANTHER" id="PTHR31942">
    <property type="entry name" value="MLO-LIKE PROTEIN 1"/>
    <property type="match status" value="1"/>
</dbReference>
<feature type="transmembrane region" description="Helical" evidence="10">
    <location>
        <begin position="381"/>
        <end position="404"/>
    </location>
</feature>
<keyword evidence="3 8" id="KW-0812">Transmembrane</keyword>
<accession>A0A7J7L0M6</accession>
<feature type="non-terminal residue" evidence="11">
    <location>
        <position position="1"/>
    </location>
</feature>
<comment type="caution">
    <text evidence="11">The sequence shown here is derived from an EMBL/GenBank/DDBJ whole genome shotgun (WGS) entry which is preliminary data.</text>
</comment>
<comment type="similarity">
    <text evidence="2 8">Belongs to the MLO family.</text>
</comment>
<dbReference type="GO" id="GO:0016020">
    <property type="term" value="C:membrane"/>
    <property type="evidence" value="ECO:0007669"/>
    <property type="project" value="UniProtKB-SubCell"/>
</dbReference>
<feature type="transmembrane region" description="Helical" evidence="10">
    <location>
        <begin position="155"/>
        <end position="176"/>
    </location>
</feature>
<feature type="transmembrane region" description="Helical" evidence="10">
    <location>
        <begin position="325"/>
        <end position="343"/>
    </location>
</feature>
<evidence type="ECO:0000256" key="7">
    <source>
        <dbReference type="ARBA" id="ARBA00023265"/>
    </source>
</evidence>
<proteinExistence type="inferred from homology"/>
<feature type="transmembrane region" description="Helical" evidence="10">
    <location>
        <begin position="300"/>
        <end position="319"/>
    </location>
</feature>
<dbReference type="Proteomes" id="UP000541444">
    <property type="component" value="Unassembled WGS sequence"/>
</dbReference>
<feature type="transmembrane region" description="Helical" evidence="10">
    <location>
        <begin position="67"/>
        <end position="84"/>
    </location>
</feature>
<gene>
    <name evidence="8" type="primary">MLO</name>
    <name evidence="11" type="ORF">GIB67_001562</name>
</gene>
<comment type="domain">
    <text evidence="8">The C-terminus contains a calmodulin-binding domain, which binds calmodulin in a calcium-dependent fashion.</text>
</comment>
<comment type="subcellular location">
    <subcellularLocation>
        <location evidence="1 8">Membrane</location>
        <topology evidence="1 8">Multi-pass membrane protein</topology>
    </subcellularLocation>
</comment>
<evidence type="ECO:0000256" key="3">
    <source>
        <dbReference type="ARBA" id="ARBA00022692"/>
    </source>
</evidence>
<name>A0A7J7L0M6_9MAGN</name>
<dbReference type="GO" id="GO:0005516">
    <property type="term" value="F:calmodulin binding"/>
    <property type="evidence" value="ECO:0007669"/>
    <property type="project" value="UniProtKB-KW"/>
</dbReference>
<sequence length="509" mass="58655">GQMEAGQMEAEEQSLEYTPTWIVSLVCFIIVLISFGAERALHHLGKCLKRKQQDTLFEALQKLKEELMLLGFISLLLNVFQNFVSRICIPTSLTNHMLPCKRKDAASNNGIHNYEYISPVIMQNGRRLLSTETNLEYCVNKGKAPLLSLEALHQLHIFIFVLALVHVLFCAFTMVLGGARISEWKKWEDSIRHDGSEPGRAIGTINPAHAHRHLELFKKRAEGFWRKAVVGSWIVMKKGLALESYVEFGRSFFKQFHGPVTNSDYIAIRLGFIMEHCPSNPNFNFYKYMIRTLENDFKKVVGISWYLWLFVVFFLLLNLEGWHTYFWLSFLPLFLLLIVGAKLEHIITQLAEDVAERKTSDPGSMPVKPSDEHFWFHRPGIVLYLIHFILFQNAFEIAFFFWIWFTYGFGSCIMEKIGYIVPRLVMGVVIQVLCSNCTLPLYAIVTQMGSMFKESIFQEQTQSTLQRWVKDSKRDRKSRIGSSDRRDNSSHGTEMQRMSTEAFGGGPSV</sequence>
<evidence type="ECO:0000256" key="6">
    <source>
        <dbReference type="ARBA" id="ARBA00023136"/>
    </source>
</evidence>
<feature type="transmembrane region" description="Helical" evidence="10">
    <location>
        <begin position="20"/>
        <end position="41"/>
    </location>
</feature>
<dbReference type="OrthoDB" id="1388414at2759"/>
<evidence type="ECO:0000256" key="10">
    <source>
        <dbReference type="SAM" id="Phobius"/>
    </source>
</evidence>
<dbReference type="PANTHER" id="PTHR31942:SF54">
    <property type="entry name" value="MLO-LIKE PROTEIN 13"/>
    <property type="match status" value="1"/>
</dbReference>
<feature type="compositionally biased region" description="Polar residues" evidence="9">
    <location>
        <begin position="490"/>
        <end position="499"/>
    </location>
</feature>
<evidence type="ECO:0000256" key="4">
    <source>
        <dbReference type="ARBA" id="ARBA00022821"/>
    </source>
</evidence>
<keyword evidence="6 8" id="KW-0472">Membrane</keyword>
<evidence type="ECO:0000313" key="12">
    <source>
        <dbReference type="Proteomes" id="UP000541444"/>
    </source>
</evidence>
<feature type="transmembrane region" description="Helical" evidence="10">
    <location>
        <begin position="424"/>
        <end position="445"/>
    </location>
</feature>
<evidence type="ECO:0000256" key="8">
    <source>
        <dbReference type="RuleBase" id="RU280816"/>
    </source>
</evidence>
<keyword evidence="4 8" id="KW-0611">Plant defense</keyword>
<dbReference type="InterPro" id="IPR004326">
    <property type="entry name" value="Mlo"/>
</dbReference>
<evidence type="ECO:0000256" key="2">
    <source>
        <dbReference type="ARBA" id="ARBA00006574"/>
    </source>
</evidence>
<feature type="region of interest" description="Disordered" evidence="9">
    <location>
        <begin position="471"/>
        <end position="509"/>
    </location>
</feature>
<keyword evidence="12" id="KW-1185">Reference proteome</keyword>
<keyword evidence="8" id="KW-0112">Calmodulin-binding</keyword>
<evidence type="ECO:0000256" key="5">
    <source>
        <dbReference type="ARBA" id="ARBA00022989"/>
    </source>
</evidence>
<organism evidence="11 12">
    <name type="scientific">Kingdonia uniflora</name>
    <dbReference type="NCBI Taxonomy" id="39325"/>
    <lineage>
        <taxon>Eukaryota</taxon>
        <taxon>Viridiplantae</taxon>
        <taxon>Streptophyta</taxon>
        <taxon>Embryophyta</taxon>
        <taxon>Tracheophyta</taxon>
        <taxon>Spermatophyta</taxon>
        <taxon>Magnoliopsida</taxon>
        <taxon>Ranunculales</taxon>
        <taxon>Circaeasteraceae</taxon>
        <taxon>Kingdonia</taxon>
    </lineage>
</organism>
<reference evidence="11 12" key="1">
    <citation type="journal article" date="2020" name="IScience">
        <title>Genome Sequencing of the Endangered Kingdonia uniflora (Circaeasteraceae, Ranunculales) Reveals Potential Mechanisms of Evolutionary Specialization.</title>
        <authorList>
            <person name="Sun Y."/>
            <person name="Deng T."/>
            <person name="Zhang A."/>
            <person name="Moore M.J."/>
            <person name="Landis J.B."/>
            <person name="Lin N."/>
            <person name="Zhang H."/>
            <person name="Zhang X."/>
            <person name="Huang J."/>
            <person name="Zhang X."/>
            <person name="Sun H."/>
            <person name="Wang H."/>
        </authorList>
    </citation>
    <scope>NUCLEOTIDE SEQUENCE [LARGE SCALE GENOMIC DNA]</scope>
    <source>
        <strain evidence="11">TB1705</strain>
        <tissue evidence="11">Leaf</tissue>
    </source>
</reference>
<dbReference type="Pfam" id="PF03094">
    <property type="entry name" value="Mlo"/>
    <property type="match status" value="1"/>
</dbReference>